<proteinExistence type="predicted"/>
<keyword evidence="2" id="KW-0732">Signal</keyword>
<comment type="caution">
    <text evidence="4">The sequence shown here is derived from an EMBL/GenBank/DDBJ whole genome shotgun (WGS) entry which is preliminary data.</text>
</comment>
<feature type="compositionally biased region" description="Low complexity" evidence="1">
    <location>
        <begin position="39"/>
        <end position="65"/>
    </location>
</feature>
<dbReference type="Proteomes" id="UP001501153">
    <property type="component" value="Unassembled WGS sequence"/>
</dbReference>
<name>A0ABP8IF50_9BACT</name>
<feature type="domain" description="DUF6591" evidence="3">
    <location>
        <begin position="29"/>
        <end position="116"/>
    </location>
</feature>
<evidence type="ECO:0000256" key="2">
    <source>
        <dbReference type="SAM" id="SignalP"/>
    </source>
</evidence>
<keyword evidence="5" id="KW-1185">Reference proteome</keyword>
<organism evidence="4 5">
    <name type="scientific">Hymenobacter saemangeumensis</name>
    <dbReference type="NCBI Taxonomy" id="1084522"/>
    <lineage>
        <taxon>Bacteria</taxon>
        <taxon>Pseudomonadati</taxon>
        <taxon>Bacteroidota</taxon>
        <taxon>Cytophagia</taxon>
        <taxon>Cytophagales</taxon>
        <taxon>Hymenobacteraceae</taxon>
        <taxon>Hymenobacter</taxon>
    </lineage>
</organism>
<sequence length="161" mass="16772">MKKTLIPMLLAAAFAFSSCSSTKDDATAATTEASSIAEAASNEADATVAEAAPEEATPVEETASAGASAGDCDKFLRDYEEFATAYVALSAKYAKNPTDMSIMAEYGEMAAKAQEMQQLSPETCQGDAAFLKRYTSIAAKVTHAAAAQLQGSAKMLEQMGQ</sequence>
<evidence type="ECO:0000256" key="1">
    <source>
        <dbReference type="SAM" id="MobiDB-lite"/>
    </source>
</evidence>
<dbReference type="Pfam" id="PF20234">
    <property type="entry name" value="DUF6591"/>
    <property type="match status" value="1"/>
</dbReference>
<gene>
    <name evidence="4" type="ORF">GCM10023185_22380</name>
</gene>
<accession>A0ABP8IF50</accession>
<evidence type="ECO:0000313" key="5">
    <source>
        <dbReference type="Proteomes" id="UP001501153"/>
    </source>
</evidence>
<reference evidence="5" key="1">
    <citation type="journal article" date="2019" name="Int. J. Syst. Evol. Microbiol.">
        <title>The Global Catalogue of Microorganisms (GCM) 10K type strain sequencing project: providing services to taxonomists for standard genome sequencing and annotation.</title>
        <authorList>
            <consortium name="The Broad Institute Genomics Platform"/>
            <consortium name="The Broad Institute Genome Sequencing Center for Infectious Disease"/>
            <person name="Wu L."/>
            <person name="Ma J."/>
        </authorList>
    </citation>
    <scope>NUCLEOTIDE SEQUENCE [LARGE SCALE GENOMIC DNA]</scope>
    <source>
        <strain evidence="5">JCM 17923</strain>
    </source>
</reference>
<feature type="chain" id="PRO_5045471399" description="DUF6591 domain-containing protein" evidence="2">
    <location>
        <begin position="23"/>
        <end position="161"/>
    </location>
</feature>
<dbReference type="InterPro" id="IPR046526">
    <property type="entry name" value="DUF6591"/>
</dbReference>
<feature type="signal peptide" evidence="2">
    <location>
        <begin position="1"/>
        <end position="22"/>
    </location>
</feature>
<feature type="region of interest" description="Disordered" evidence="1">
    <location>
        <begin position="39"/>
        <end position="68"/>
    </location>
</feature>
<dbReference type="EMBL" id="BAABGZ010000023">
    <property type="protein sequence ID" value="GAA4357559.1"/>
    <property type="molecule type" value="Genomic_DNA"/>
</dbReference>
<evidence type="ECO:0000259" key="3">
    <source>
        <dbReference type="Pfam" id="PF20234"/>
    </source>
</evidence>
<protein>
    <recommendedName>
        <fullName evidence="3">DUF6591 domain-containing protein</fullName>
    </recommendedName>
</protein>
<evidence type="ECO:0000313" key="4">
    <source>
        <dbReference type="EMBL" id="GAA4357559.1"/>
    </source>
</evidence>
<dbReference type="RefSeq" id="WP_345236130.1">
    <property type="nucleotide sequence ID" value="NZ_BAABGZ010000023.1"/>
</dbReference>
<dbReference type="PROSITE" id="PS51257">
    <property type="entry name" value="PROKAR_LIPOPROTEIN"/>
    <property type="match status" value="1"/>
</dbReference>